<feature type="transmembrane region" description="Helical" evidence="6">
    <location>
        <begin position="117"/>
        <end position="135"/>
    </location>
</feature>
<proteinExistence type="inferred from homology"/>
<feature type="transmembrane region" description="Helical" evidence="6">
    <location>
        <begin position="179"/>
        <end position="199"/>
    </location>
</feature>
<comment type="subcellular location">
    <subcellularLocation>
        <location evidence="1">Membrane</location>
        <topology evidence="1">Multi-pass membrane protein</topology>
    </subcellularLocation>
</comment>
<dbReference type="InterPro" id="IPR000620">
    <property type="entry name" value="EamA_dom"/>
</dbReference>
<organism evidence="8 9">
    <name type="scientific">Colwellia psychrerythraea</name>
    <name type="common">Vibrio psychroerythus</name>
    <dbReference type="NCBI Taxonomy" id="28229"/>
    <lineage>
        <taxon>Bacteria</taxon>
        <taxon>Pseudomonadati</taxon>
        <taxon>Pseudomonadota</taxon>
        <taxon>Gammaproteobacteria</taxon>
        <taxon>Alteromonadales</taxon>
        <taxon>Colwelliaceae</taxon>
        <taxon>Colwellia</taxon>
    </lineage>
</organism>
<evidence type="ECO:0000256" key="1">
    <source>
        <dbReference type="ARBA" id="ARBA00004141"/>
    </source>
</evidence>
<dbReference type="PANTHER" id="PTHR32322">
    <property type="entry name" value="INNER MEMBRANE TRANSPORTER"/>
    <property type="match status" value="1"/>
</dbReference>
<dbReference type="SUPFAM" id="SSF103481">
    <property type="entry name" value="Multidrug resistance efflux transporter EmrE"/>
    <property type="match status" value="2"/>
</dbReference>
<dbReference type="Proteomes" id="UP000029868">
    <property type="component" value="Unassembled WGS sequence"/>
</dbReference>
<feature type="transmembrane region" description="Helical" evidence="6">
    <location>
        <begin position="211"/>
        <end position="234"/>
    </location>
</feature>
<keyword evidence="3 6" id="KW-0812">Transmembrane</keyword>
<keyword evidence="4 6" id="KW-1133">Transmembrane helix</keyword>
<feature type="transmembrane region" description="Helical" evidence="6">
    <location>
        <begin position="5"/>
        <end position="22"/>
    </location>
</feature>
<feature type="domain" description="EamA" evidence="7">
    <location>
        <begin position="149"/>
        <end position="282"/>
    </location>
</feature>
<evidence type="ECO:0000313" key="8">
    <source>
        <dbReference type="EMBL" id="KGJ96450.1"/>
    </source>
</evidence>
<feature type="transmembrane region" description="Helical" evidence="6">
    <location>
        <begin position="87"/>
        <end position="105"/>
    </location>
</feature>
<feature type="transmembrane region" description="Helical" evidence="6">
    <location>
        <begin position="64"/>
        <end position="81"/>
    </location>
</feature>
<reference evidence="8 9" key="1">
    <citation type="submission" date="2014-08" db="EMBL/GenBank/DDBJ databases">
        <title>Genomic and Phenotypic Diversity of Colwellia psychrerythraea strains from Disparate Marine Basins.</title>
        <authorList>
            <person name="Techtmann S.M."/>
            <person name="Stelling S.C."/>
            <person name="Utturkar S.M."/>
            <person name="Alshibli N."/>
            <person name="Harris A."/>
            <person name="Brown S.D."/>
            <person name="Hazen T.C."/>
        </authorList>
    </citation>
    <scope>NUCLEOTIDE SEQUENCE [LARGE SCALE GENOMIC DNA]</scope>
    <source>
        <strain evidence="8 9">GAB14E</strain>
    </source>
</reference>
<feature type="transmembrane region" description="Helical" evidence="6">
    <location>
        <begin position="34"/>
        <end position="52"/>
    </location>
</feature>
<name>A0A099L1X6_COLPS</name>
<feature type="domain" description="EamA" evidence="7">
    <location>
        <begin position="3"/>
        <end position="132"/>
    </location>
</feature>
<accession>A0A099L1X6</accession>
<evidence type="ECO:0000256" key="6">
    <source>
        <dbReference type="SAM" id="Phobius"/>
    </source>
</evidence>
<dbReference type="InterPro" id="IPR037185">
    <property type="entry name" value="EmrE-like"/>
</dbReference>
<protein>
    <recommendedName>
        <fullName evidence="7">EamA domain-containing protein</fullName>
    </recommendedName>
</protein>
<dbReference type="AlphaFoldDB" id="A0A099L1X6"/>
<dbReference type="PATRIC" id="fig|28229.3.peg.1337"/>
<dbReference type="RefSeq" id="WP_033081370.1">
    <property type="nucleotide sequence ID" value="NZ_JQEC01000011.1"/>
</dbReference>
<keyword evidence="5 6" id="KW-0472">Membrane</keyword>
<feature type="transmembrane region" description="Helical" evidence="6">
    <location>
        <begin position="243"/>
        <end position="261"/>
    </location>
</feature>
<comment type="caution">
    <text evidence="8">The sequence shown here is derived from an EMBL/GenBank/DDBJ whole genome shotgun (WGS) entry which is preliminary data.</text>
</comment>
<evidence type="ECO:0000259" key="7">
    <source>
        <dbReference type="Pfam" id="PF00892"/>
    </source>
</evidence>
<evidence type="ECO:0000256" key="4">
    <source>
        <dbReference type="ARBA" id="ARBA00022989"/>
    </source>
</evidence>
<evidence type="ECO:0000256" key="3">
    <source>
        <dbReference type="ARBA" id="ARBA00022692"/>
    </source>
</evidence>
<evidence type="ECO:0000256" key="5">
    <source>
        <dbReference type="ARBA" id="ARBA00023136"/>
    </source>
</evidence>
<gene>
    <name evidence="8" type="ORF">GAB14E_0397</name>
</gene>
<evidence type="ECO:0000256" key="2">
    <source>
        <dbReference type="ARBA" id="ARBA00007362"/>
    </source>
</evidence>
<sequence>MTAFLYVLMIFVWGFSWIAIKWQHGSVAMEVSIFYRFLFAAVVMFVIGKLFHKLQSVSMKDQKYFALQGLCLFCCNFLFFYSSTLYIASGLTAVIMATAPILNAIHGRILYRTKVNNNFYLGVAVGLTGITSLFAGDLLTTSWSEEVFLGMFYALAGTWCFSIGNMISIRNTQNKIQPFTATSYAMVYGCIALLIIVLFKELSFEIVFNTRYVASLAYLAIPASVIGFTVYLLLVDRIGANNAAYLLVITPIVALIISSIFESYQWTVFSTVGLLCVVLGNVISQIKKPVLSFFIKASEVDFKAKQSKAQ</sequence>
<comment type="similarity">
    <text evidence="2">Belongs to the EamA transporter family.</text>
</comment>
<dbReference type="OrthoDB" id="2352272at2"/>
<dbReference type="InterPro" id="IPR050638">
    <property type="entry name" value="AA-Vitamin_Transporters"/>
</dbReference>
<dbReference type="Pfam" id="PF00892">
    <property type="entry name" value="EamA"/>
    <property type="match status" value="2"/>
</dbReference>
<feature type="transmembrane region" description="Helical" evidence="6">
    <location>
        <begin position="147"/>
        <end position="167"/>
    </location>
</feature>
<feature type="transmembrane region" description="Helical" evidence="6">
    <location>
        <begin position="267"/>
        <end position="286"/>
    </location>
</feature>
<dbReference type="EMBL" id="JQEC01000011">
    <property type="protein sequence ID" value="KGJ96450.1"/>
    <property type="molecule type" value="Genomic_DNA"/>
</dbReference>
<dbReference type="GO" id="GO:0016020">
    <property type="term" value="C:membrane"/>
    <property type="evidence" value="ECO:0007669"/>
    <property type="project" value="UniProtKB-SubCell"/>
</dbReference>
<evidence type="ECO:0000313" key="9">
    <source>
        <dbReference type="Proteomes" id="UP000029868"/>
    </source>
</evidence>
<dbReference type="PANTHER" id="PTHR32322:SF2">
    <property type="entry name" value="EAMA DOMAIN-CONTAINING PROTEIN"/>
    <property type="match status" value="1"/>
</dbReference>